<evidence type="ECO:0000313" key="2">
    <source>
        <dbReference type="EMBL" id="EGS18797.1"/>
    </source>
</evidence>
<dbReference type="RefSeq" id="XP_006695742.1">
    <property type="nucleotide sequence ID" value="XM_006695679.1"/>
</dbReference>
<feature type="compositionally biased region" description="Polar residues" evidence="1">
    <location>
        <begin position="483"/>
        <end position="493"/>
    </location>
</feature>
<dbReference type="SUPFAM" id="SSF54427">
    <property type="entry name" value="NTF2-like"/>
    <property type="match status" value="1"/>
</dbReference>
<dbReference type="EMBL" id="GL988045">
    <property type="protein sequence ID" value="EGS18797.1"/>
    <property type="molecule type" value="Genomic_DNA"/>
</dbReference>
<sequence length="582" mass="63936">MALQAVYKKFLAAPNTSALADDASLHYVTTTTSIVGATEIIKHLSTVRNRINKKKEDALSAVEGGNVLVFEAETILEFVSSGGPYLPGMDDNFLADRVVTLPIIHIVTFNSDGKITQIRQSWDQGCLLKQVEVIGRSGANWPIRDAKEQINLITKCVQGQGAAAAATQTLPTRSRGGSTNAMRDPHATLELFAPREELESTPATVVSPYAGRRPRQRSFTEILGDEPQDPESPTDGRNRSESPSKASVSRTRPRQRSFTEILGDEPVDEPGSPSEGRGRSHSPGKVIAPKVGAGKNFQPQRIFDEEVADDTPETHERKPSAGRFVRPDPKKYEHFDFDDGSETPAPPAPKPATGKKTVHESSWSFEDFTTPQKPIAMKGGHRARDIRHWGPDNELLPNTPNPNAPVPKPRRDNEAHFEFVDDGEQTEEQRSRPTRSSVHSKHLFENRLPITDDAKDDVPEKPSVKVANAKDRLKDFGAHFDLTDSSPHHNGTSEPAKVPEHRKKAVSMIQPSWAPHDESPQKENSKPGGRLGPDEHRIAIGGDGMGGKKGSSRAWFTGEDEEPAPVKKSRGPPAKSDNFWDF</sequence>
<feature type="compositionally biased region" description="Basic and acidic residues" evidence="1">
    <location>
        <begin position="183"/>
        <end position="198"/>
    </location>
</feature>
<dbReference type="Proteomes" id="UP000008066">
    <property type="component" value="Unassembled WGS sequence"/>
</dbReference>
<feature type="region of interest" description="Disordered" evidence="1">
    <location>
        <begin position="164"/>
        <end position="582"/>
    </location>
</feature>
<dbReference type="OMA" id="GKTGRNW"/>
<evidence type="ECO:0000313" key="3">
    <source>
        <dbReference type="Proteomes" id="UP000008066"/>
    </source>
</evidence>
<evidence type="ECO:0000256" key="1">
    <source>
        <dbReference type="SAM" id="MobiDB-lite"/>
    </source>
</evidence>
<dbReference type="KEGG" id="cthr:CTHT_0054070"/>
<dbReference type="InterPro" id="IPR032710">
    <property type="entry name" value="NTF2-like_dom_sf"/>
</dbReference>
<keyword evidence="3" id="KW-1185">Reference proteome</keyword>
<feature type="compositionally biased region" description="Basic and acidic residues" evidence="1">
    <location>
        <begin position="312"/>
        <end position="337"/>
    </location>
</feature>
<accession>G0SBM1</accession>
<gene>
    <name evidence="2" type="ORF">CTHT_0054070</name>
</gene>
<dbReference type="GeneID" id="18259445"/>
<feature type="compositionally biased region" description="Basic and acidic residues" evidence="1">
    <location>
        <begin position="442"/>
        <end position="482"/>
    </location>
</feature>
<feature type="compositionally biased region" description="Basic and acidic residues" evidence="1">
    <location>
        <begin position="515"/>
        <end position="525"/>
    </location>
</feature>
<feature type="compositionally biased region" description="Basic and acidic residues" evidence="1">
    <location>
        <begin position="382"/>
        <end position="391"/>
    </location>
</feature>
<name>G0SBM1_CHATD</name>
<dbReference type="OrthoDB" id="1162399at2759"/>
<dbReference type="eggNOG" id="ENOG502S590">
    <property type="taxonomic scope" value="Eukaryota"/>
</dbReference>
<dbReference type="STRING" id="759272.G0SBM1"/>
<dbReference type="Gene3D" id="3.10.450.50">
    <property type="match status" value="1"/>
</dbReference>
<feature type="compositionally biased region" description="Polar residues" evidence="1">
    <location>
        <begin position="170"/>
        <end position="181"/>
    </location>
</feature>
<protein>
    <submittedName>
        <fullName evidence="2">Uncharacterized protein</fullName>
    </submittedName>
</protein>
<feature type="compositionally biased region" description="Polar residues" evidence="1">
    <location>
        <begin position="360"/>
        <end position="372"/>
    </location>
</feature>
<proteinExistence type="predicted"/>
<reference evidence="2 3" key="1">
    <citation type="journal article" date="2011" name="Cell">
        <title>Insight into structure and assembly of the nuclear pore complex by utilizing the genome of a eukaryotic thermophile.</title>
        <authorList>
            <person name="Amlacher S."/>
            <person name="Sarges P."/>
            <person name="Flemming D."/>
            <person name="van Noort V."/>
            <person name="Kunze R."/>
            <person name="Devos D.P."/>
            <person name="Arumugam M."/>
            <person name="Bork P."/>
            <person name="Hurt E."/>
        </authorList>
    </citation>
    <scope>NUCLEOTIDE SEQUENCE [LARGE SCALE GENOMIC DNA]</scope>
    <source>
        <strain evidence="3">DSM 1495 / CBS 144.50 / IMI 039719</strain>
    </source>
</reference>
<organism evidence="3">
    <name type="scientific">Chaetomium thermophilum (strain DSM 1495 / CBS 144.50 / IMI 039719)</name>
    <name type="common">Thermochaetoides thermophila</name>
    <dbReference type="NCBI Taxonomy" id="759272"/>
    <lineage>
        <taxon>Eukaryota</taxon>
        <taxon>Fungi</taxon>
        <taxon>Dikarya</taxon>
        <taxon>Ascomycota</taxon>
        <taxon>Pezizomycotina</taxon>
        <taxon>Sordariomycetes</taxon>
        <taxon>Sordariomycetidae</taxon>
        <taxon>Sordariales</taxon>
        <taxon>Chaetomiaceae</taxon>
        <taxon>Thermochaetoides</taxon>
    </lineage>
</organism>
<dbReference type="HOGENOM" id="CLU_017360_0_0_1"/>
<feature type="compositionally biased region" description="Basic and acidic residues" evidence="1">
    <location>
        <begin position="409"/>
        <end position="419"/>
    </location>
</feature>
<dbReference type="AlphaFoldDB" id="G0SBM1"/>